<dbReference type="SMART" id="SM00966">
    <property type="entry name" value="SpoVT_AbrB"/>
    <property type="match status" value="1"/>
</dbReference>
<evidence type="ECO:0000256" key="1">
    <source>
        <dbReference type="SAM" id="MobiDB-lite"/>
    </source>
</evidence>
<feature type="region of interest" description="Disordered" evidence="1">
    <location>
        <begin position="47"/>
        <end position="73"/>
    </location>
</feature>
<reference evidence="3" key="2">
    <citation type="journal article" date="2012" name="PLoS ONE">
        <title>A Deeply Branching Thermophilic Bacterium with an Ancient Acetyl-CoA Pathway Dominates a Subsurface Ecosystem.</title>
        <authorList>
            <person name="Takami H."/>
            <person name="Noguchi H."/>
            <person name="Takaki Y."/>
            <person name="Uchiyama I."/>
            <person name="Toyoda A."/>
            <person name="Nishi S."/>
            <person name="Chee G.-J."/>
            <person name="Arai W."/>
            <person name="Nunoura T."/>
            <person name="Itoh T."/>
            <person name="Hattori M."/>
            <person name="Takai K."/>
        </authorList>
    </citation>
    <scope>NUCLEOTIDE SEQUENCE</scope>
</reference>
<sequence length="73" mass="8422">MRTTVTARGQTVVPAQIRKAYRIQPHTQLEWIDDGQTIRVVPIPENPIHAAKGSSRGLHRRLLEERDRERRSA</sequence>
<dbReference type="GO" id="GO:0003677">
    <property type="term" value="F:DNA binding"/>
    <property type="evidence" value="ECO:0007669"/>
    <property type="project" value="InterPro"/>
</dbReference>
<proteinExistence type="predicted"/>
<dbReference type="SUPFAM" id="SSF89447">
    <property type="entry name" value="AbrB/MazE/MraZ-like"/>
    <property type="match status" value="1"/>
</dbReference>
<dbReference type="InterPro" id="IPR007159">
    <property type="entry name" value="SpoVT-AbrB_dom"/>
</dbReference>
<dbReference type="Gene3D" id="2.10.260.10">
    <property type="match status" value="1"/>
</dbReference>
<evidence type="ECO:0000313" key="3">
    <source>
        <dbReference type="EMBL" id="BAL52696.1"/>
    </source>
</evidence>
<name>H5S960_9ZZZZ</name>
<accession>H5S960</accession>
<feature type="domain" description="SpoVT-AbrB" evidence="2">
    <location>
        <begin position="3"/>
        <end position="48"/>
    </location>
</feature>
<reference evidence="3" key="1">
    <citation type="journal article" date="2005" name="Environ. Microbiol.">
        <title>Genetic and functional properties of uncultivated thermophilic crenarchaeotes from a subsurface gold mine as revealed by analysis of genome fragments.</title>
        <authorList>
            <person name="Nunoura T."/>
            <person name="Hirayama H."/>
            <person name="Takami H."/>
            <person name="Oida H."/>
            <person name="Nishi S."/>
            <person name="Shimamura S."/>
            <person name="Suzuki Y."/>
            <person name="Inagaki F."/>
            <person name="Takai K."/>
            <person name="Nealson K.H."/>
            <person name="Horikoshi K."/>
        </authorList>
    </citation>
    <scope>NUCLEOTIDE SEQUENCE</scope>
</reference>
<gene>
    <name evidence="3" type="ORF">HGMM_F03A04C19</name>
</gene>
<evidence type="ECO:0000259" key="2">
    <source>
        <dbReference type="SMART" id="SM00966"/>
    </source>
</evidence>
<dbReference type="AlphaFoldDB" id="H5S960"/>
<dbReference type="EMBL" id="AP011637">
    <property type="protein sequence ID" value="BAL52696.1"/>
    <property type="molecule type" value="Genomic_DNA"/>
</dbReference>
<dbReference type="InterPro" id="IPR037914">
    <property type="entry name" value="SpoVT-AbrB_sf"/>
</dbReference>
<feature type="compositionally biased region" description="Basic and acidic residues" evidence="1">
    <location>
        <begin position="61"/>
        <end position="73"/>
    </location>
</feature>
<dbReference type="Pfam" id="PF04014">
    <property type="entry name" value="MazE_antitoxin"/>
    <property type="match status" value="1"/>
</dbReference>
<organism evidence="3">
    <name type="scientific">uncultured prokaryote</name>
    <dbReference type="NCBI Taxonomy" id="198431"/>
    <lineage>
        <taxon>unclassified sequences</taxon>
        <taxon>environmental samples</taxon>
    </lineage>
</organism>
<protein>
    <submittedName>
        <fullName evidence="3">Transcriptional regulator, AbrB family</fullName>
    </submittedName>
</protein>